<reference evidence="2 3" key="2">
    <citation type="journal article" date="2024" name="Int. J. Syst. Evol. Microbiol.">
        <title>Promethearchaeum syntrophicum gen. nov., sp. nov., an anaerobic, obligately syntrophic archaeon, the first isolate of the lineage 'Asgard' archaea, and proposal of the new archaeal phylum Promethearchaeota phyl. nov. and kingdom Promethearchaeati regn. nov.</title>
        <authorList>
            <person name="Imachi H."/>
            <person name="Nobu M.K."/>
            <person name="Kato S."/>
            <person name="Takaki Y."/>
            <person name="Miyazaki M."/>
            <person name="Miyata M."/>
            <person name="Ogawara M."/>
            <person name="Saito Y."/>
            <person name="Sakai S."/>
            <person name="Tahara Y.O."/>
            <person name="Takano Y."/>
            <person name="Tasumi E."/>
            <person name="Uematsu K."/>
            <person name="Yoshimura T."/>
            <person name="Itoh T."/>
            <person name="Ohkuma M."/>
            <person name="Takai K."/>
        </authorList>
    </citation>
    <scope>NUCLEOTIDE SEQUENCE [LARGE SCALE GENOMIC DNA]</scope>
    <source>
        <strain evidence="2 3">MK-D1</strain>
    </source>
</reference>
<proteinExistence type="predicted"/>
<feature type="transmembrane region" description="Helical" evidence="1">
    <location>
        <begin position="20"/>
        <end position="38"/>
    </location>
</feature>
<dbReference type="GeneID" id="41328738"/>
<evidence type="ECO:0000313" key="2">
    <source>
        <dbReference type="EMBL" id="QEE14915.1"/>
    </source>
</evidence>
<evidence type="ECO:0000313" key="3">
    <source>
        <dbReference type="Proteomes" id="UP000321408"/>
    </source>
</evidence>
<dbReference type="KEGG" id="psyt:DSAG12_00736"/>
<name>A0A5B9D7C1_9ARCH</name>
<dbReference type="AlphaFoldDB" id="A0A5B9D7C1"/>
<dbReference type="Proteomes" id="UP000321408">
    <property type="component" value="Chromosome"/>
</dbReference>
<organism evidence="2 3">
    <name type="scientific">Promethearchaeum syntrophicum</name>
    <dbReference type="NCBI Taxonomy" id="2594042"/>
    <lineage>
        <taxon>Archaea</taxon>
        <taxon>Promethearchaeati</taxon>
        <taxon>Promethearchaeota</taxon>
        <taxon>Promethearchaeia</taxon>
        <taxon>Promethearchaeales</taxon>
        <taxon>Promethearchaeaceae</taxon>
        <taxon>Promethearchaeum</taxon>
    </lineage>
</organism>
<keyword evidence="1" id="KW-0812">Transmembrane</keyword>
<gene>
    <name evidence="2" type="ORF">DSAG12_00736</name>
</gene>
<keyword evidence="1" id="KW-0472">Membrane</keyword>
<dbReference type="RefSeq" id="WP_147661849.1">
    <property type="nucleotide sequence ID" value="NZ_CP042905.2"/>
</dbReference>
<keyword evidence="1" id="KW-1133">Transmembrane helix</keyword>
<dbReference type="EMBL" id="CP042905">
    <property type="protein sequence ID" value="QEE14915.1"/>
    <property type="molecule type" value="Genomic_DNA"/>
</dbReference>
<sequence>MEKKPGKKYLRNQIRATTIIFWLIFGFIGGSAIGELIFQDSEKDVVKLTMVYSSEKSSWISETSSLFQEYWEEKRQLDPSLKPINLDFQPYGSGGSLISLLNGEIKPVIWSPASNIWVPLLNSKWSQINFDAELIAPNFTRLIYSPVVIAVWEDFYDSYPFNGFNELHDLIEGNPNLIKMAHTDPRASNSGFMATIMMVSGFLNMDPSEVTLDNISNNDVINWMRVIESTAIFYGESTGFLGKYMRDQGPDALQIAILYENLVQDYSIPAEEKYGQKIKAIYPIEGSLYSDHPFCILNADWITAEQRMVAEEYLSFLQRDDMIVKAISTGFRPINNSLLEDPMINEIYNLSFNEEHGVTSDPSLILELFPPTDGTVIARIPDLWLLTRNT</sequence>
<evidence type="ECO:0000256" key="1">
    <source>
        <dbReference type="SAM" id="Phobius"/>
    </source>
</evidence>
<keyword evidence="3" id="KW-1185">Reference proteome</keyword>
<protein>
    <submittedName>
        <fullName evidence="2">Substrate-binding domain-containing protein</fullName>
    </submittedName>
</protein>
<reference evidence="2 3" key="1">
    <citation type="journal article" date="2020" name="Nature">
        <title>Isolation of an archaeon at the prokaryote-eukaryote interface.</title>
        <authorList>
            <person name="Imachi H."/>
            <person name="Nobu M.K."/>
            <person name="Nakahara N."/>
            <person name="Morono Y."/>
            <person name="Ogawara M."/>
            <person name="Takaki Y."/>
            <person name="Takano Y."/>
            <person name="Uematsu K."/>
            <person name="Ikuta T."/>
            <person name="Ito M."/>
            <person name="Matsui Y."/>
            <person name="Miyazaki M."/>
            <person name="Murata K."/>
            <person name="Saito Y."/>
            <person name="Sakai S."/>
            <person name="Song C."/>
            <person name="Tasumi E."/>
            <person name="Yamanaka Y."/>
            <person name="Yamaguchi T."/>
            <person name="Kamagata Y."/>
            <person name="Tamaki H."/>
            <person name="Takai K."/>
        </authorList>
    </citation>
    <scope>NUCLEOTIDE SEQUENCE [LARGE SCALE GENOMIC DNA]</scope>
    <source>
        <strain evidence="2 3">MK-D1</strain>
    </source>
</reference>
<accession>A0A5B9D7C1</accession>
<dbReference type="SUPFAM" id="SSF53850">
    <property type="entry name" value="Periplasmic binding protein-like II"/>
    <property type="match status" value="1"/>
</dbReference>